<dbReference type="RefSeq" id="WP_344491338.1">
    <property type="nucleotide sequence ID" value="NZ_BAAAQF010000023.1"/>
</dbReference>
<proteinExistence type="predicted"/>
<dbReference type="InterPro" id="IPR019734">
    <property type="entry name" value="TPR_rpt"/>
</dbReference>
<evidence type="ECO:0008006" key="3">
    <source>
        <dbReference type="Google" id="ProtNLM"/>
    </source>
</evidence>
<dbReference type="Proteomes" id="UP001499851">
    <property type="component" value="Unassembled WGS sequence"/>
</dbReference>
<sequence>MSDDVIGIRGRASSGPRWTAFRDLNNEAARLAGQGRGTEAAALLERAVALTRVADADAAGLDGRARALGNLAALAEGRGETGEALLLAEEALAACDAAQAQAGDRYGTVAVRASLLVNRAQTLQLLGRLDEALADLDTAQAITTGDGADDVYLRVSILNSRSVLLIGLERWEEAEAAARRTLGLAAAADPRLTGHPYANLALIAQSRNDHEQAAAYLRLAEQIHTASGDTASAALAAANRGRAAMRAGDHAEGLRLLAAAEEALDAAEQPLRAAELRYTRAHAAFQTGDPALAKALLPAATAALRQAGHAVMLAEALALQGDLLAAEGDFDAAEAAHLEAWRTYADAGALYHLTRIDQRRAFAFTRRAELAADPGEQQTYLRFAFDLAVPAALATDAIRHGFAPGGPRERWAATVAVPAMAHALSLAAALGVGALVSELLEHMSATVALHAPAAAAFAPPPEPPELPVPEPDGELLSFAASAFVTGASGDFPPVRFALPPRLRVNPWRESQLEPWIRETERRYGFPIRSDEVIDTW</sequence>
<comment type="caution">
    <text evidence="1">The sequence shown here is derived from an EMBL/GenBank/DDBJ whole genome shotgun (WGS) entry which is preliminary data.</text>
</comment>
<protein>
    <recommendedName>
        <fullName evidence="3">Tetratricopeptide repeat protein</fullName>
    </recommendedName>
</protein>
<dbReference type="EMBL" id="BAAAQF010000023">
    <property type="protein sequence ID" value="GAA1691740.1"/>
    <property type="molecule type" value="Genomic_DNA"/>
</dbReference>
<reference evidence="2" key="1">
    <citation type="journal article" date="2019" name="Int. J. Syst. Evol. Microbiol.">
        <title>The Global Catalogue of Microorganisms (GCM) 10K type strain sequencing project: providing services to taxonomists for standard genome sequencing and annotation.</title>
        <authorList>
            <consortium name="The Broad Institute Genomics Platform"/>
            <consortium name="The Broad Institute Genome Sequencing Center for Infectious Disease"/>
            <person name="Wu L."/>
            <person name="Ma J."/>
        </authorList>
    </citation>
    <scope>NUCLEOTIDE SEQUENCE [LARGE SCALE GENOMIC DNA]</scope>
    <source>
        <strain evidence="2">JCM 16001</strain>
    </source>
</reference>
<dbReference type="InterPro" id="IPR011990">
    <property type="entry name" value="TPR-like_helical_dom_sf"/>
</dbReference>
<organism evidence="1 2">
    <name type="scientific">Glycomyces endophyticus</name>
    <dbReference type="NCBI Taxonomy" id="480996"/>
    <lineage>
        <taxon>Bacteria</taxon>
        <taxon>Bacillati</taxon>
        <taxon>Actinomycetota</taxon>
        <taxon>Actinomycetes</taxon>
        <taxon>Glycomycetales</taxon>
        <taxon>Glycomycetaceae</taxon>
        <taxon>Glycomyces</taxon>
    </lineage>
</organism>
<gene>
    <name evidence="1" type="ORF">GCM10009830_44370</name>
</gene>
<keyword evidence="2" id="KW-1185">Reference proteome</keyword>
<evidence type="ECO:0000313" key="2">
    <source>
        <dbReference type="Proteomes" id="UP001499851"/>
    </source>
</evidence>
<accession>A0ABP4TRE7</accession>
<dbReference type="SUPFAM" id="SSF48452">
    <property type="entry name" value="TPR-like"/>
    <property type="match status" value="3"/>
</dbReference>
<dbReference type="SMART" id="SM00028">
    <property type="entry name" value="TPR"/>
    <property type="match status" value="6"/>
</dbReference>
<name>A0ABP4TRE7_9ACTN</name>
<evidence type="ECO:0000313" key="1">
    <source>
        <dbReference type="EMBL" id="GAA1691740.1"/>
    </source>
</evidence>
<dbReference type="Gene3D" id="1.25.40.10">
    <property type="entry name" value="Tetratricopeptide repeat domain"/>
    <property type="match status" value="2"/>
</dbReference>